<feature type="domain" description="Methyltransferase small" evidence="6">
    <location>
        <begin position="222"/>
        <end position="388"/>
    </location>
</feature>
<feature type="region of interest" description="Disordered" evidence="5">
    <location>
        <begin position="1"/>
        <end position="27"/>
    </location>
</feature>
<name>A0A3G8Y8D7_9DEIO</name>
<dbReference type="Proteomes" id="UP000276417">
    <property type="component" value="Chromosome 1"/>
</dbReference>
<keyword evidence="3 7" id="KW-0489">Methyltransferase</keyword>
<dbReference type="AlphaFoldDB" id="A0A3G8Y8D7"/>
<dbReference type="GO" id="GO:0032259">
    <property type="term" value="P:methylation"/>
    <property type="evidence" value="ECO:0007669"/>
    <property type="project" value="UniProtKB-KW"/>
</dbReference>
<evidence type="ECO:0000256" key="3">
    <source>
        <dbReference type="ARBA" id="ARBA00022603"/>
    </source>
</evidence>
<evidence type="ECO:0000259" key="6">
    <source>
        <dbReference type="Pfam" id="PF05175"/>
    </source>
</evidence>
<sequence length="392" mass="40968">MTGPRKTSNPTRKLKLRRPEPQAPAAPKAGYFEITPAELPPRLDRLTALTKSGVRGAPGIDGAQALLTETLMRQRVKGEVLDLTALGGLLASLTGVTLRAVEGSAPALAALSAANLSPQVAAPGDTLERSPTVTLILAGDRGNAYIQAQVAWAHACTPPGGILYLAGDKDKGFDRYVRAASAVFGIGETIAKDGGLRVAKLVRRPGPTPPQPAPETYDHDGLKVVALPGVFSAAKIDKATALLLRTLADLELSGKTVLDLGCGAGVIGAWAAKQGAAVTLADADLSSVRSAEQTLAANELTGDVIHSDVDADLGERRFDLILSNPPFHVGRGVVLDVAAEFLATAQRRLNAGGTAYFVANDFLPYEKPLSSWATVEEVVREGGFKVLRAVRK</sequence>
<evidence type="ECO:0000313" key="8">
    <source>
        <dbReference type="Proteomes" id="UP000276417"/>
    </source>
</evidence>
<dbReference type="PROSITE" id="PS00092">
    <property type="entry name" value="N6_MTASE"/>
    <property type="match status" value="1"/>
</dbReference>
<evidence type="ECO:0000313" key="7">
    <source>
        <dbReference type="EMBL" id="AZI41639.1"/>
    </source>
</evidence>
<dbReference type="GO" id="GO:0008170">
    <property type="term" value="F:N-methyltransferase activity"/>
    <property type="evidence" value="ECO:0007669"/>
    <property type="project" value="UniProtKB-ARBA"/>
</dbReference>
<reference evidence="7 8" key="1">
    <citation type="submission" date="2018-11" db="EMBL/GenBank/DDBJ databases">
        <title>Deinococcus shelandsis sp. nov., isolated from South Shetland Islands soil of Antarctica.</title>
        <authorList>
            <person name="Tian J."/>
        </authorList>
    </citation>
    <scope>NUCLEOTIDE SEQUENCE [LARGE SCALE GENOMIC DNA]</scope>
    <source>
        <strain evidence="7 8">S14-83T</strain>
    </source>
</reference>
<dbReference type="PANTHER" id="PTHR47816:SF4">
    <property type="entry name" value="RIBOSOMAL RNA SMALL SUBUNIT METHYLTRANSFERASE C"/>
    <property type="match status" value="1"/>
</dbReference>
<dbReference type="InterPro" id="IPR029063">
    <property type="entry name" value="SAM-dependent_MTases_sf"/>
</dbReference>
<gene>
    <name evidence="7" type="ORF">EHF33_01785</name>
</gene>
<proteinExistence type="predicted"/>
<dbReference type="RefSeq" id="WP_124867354.1">
    <property type="nucleotide sequence ID" value="NZ_CP034183.1"/>
</dbReference>
<dbReference type="Pfam" id="PF05175">
    <property type="entry name" value="MTS"/>
    <property type="match status" value="1"/>
</dbReference>
<dbReference type="KEGG" id="dph:EHF33_01785"/>
<protein>
    <submittedName>
        <fullName evidence="7">Class I SAM-dependent methyltransferase</fullName>
    </submittedName>
</protein>
<keyword evidence="1" id="KW-0963">Cytoplasm</keyword>
<dbReference type="Gene3D" id="3.40.50.150">
    <property type="entry name" value="Vaccinia Virus protein VP39"/>
    <property type="match status" value="2"/>
</dbReference>
<evidence type="ECO:0000256" key="2">
    <source>
        <dbReference type="ARBA" id="ARBA00022552"/>
    </source>
</evidence>
<evidence type="ECO:0000256" key="1">
    <source>
        <dbReference type="ARBA" id="ARBA00022490"/>
    </source>
</evidence>
<dbReference type="InterPro" id="IPR002052">
    <property type="entry name" value="DNA_methylase_N6_adenine_CS"/>
</dbReference>
<keyword evidence="8" id="KW-1185">Reference proteome</keyword>
<organism evidence="7 8">
    <name type="scientific">Deinococcus psychrotolerans</name>
    <dbReference type="NCBI Taxonomy" id="2489213"/>
    <lineage>
        <taxon>Bacteria</taxon>
        <taxon>Thermotogati</taxon>
        <taxon>Deinococcota</taxon>
        <taxon>Deinococci</taxon>
        <taxon>Deinococcales</taxon>
        <taxon>Deinococcaceae</taxon>
        <taxon>Deinococcus</taxon>
    </lineage>
</organism>
<keyword evidence="4 7" id="KW-0808">Transferase</keyword>
<feature type="compositionally biased region" description="Polar residues" evidence="5">
    <location>
        <begin position="1"/>
        <end position="11"/>
    </location>
</feature>
<dbReference type="InterPro" id="IPR007848">
    <property type="entry name" value="Small_mtfrase_dom"/>
</dbReference>
<dbReference type="EMBL" id="CP034183">
    <property type="protein sequence ID" value="AZI41639.1"/>
    <property type="molecule type" value="Genomic_DNA"/>
</dbReference>
<dbReference type="SUPFAM" id="SSF53335">
    <property type="entry name" value="S-adenosyl-L-methionine-dependent methyltransferases"/>
    <property type="match status" value="1"/>
</dbReference>
<evidence type="ECO:0000256" key="5">
    <source>
        <dbReference type="SAM" id="MobiDB-lite"/>
    </source>
</evidence>
<dbReference type="InterPro" id="IPR046977">
    <property type="entry name" value="RsmC/RlmG"/>
</dbReference>
<evidence type="ECO:0000256" key="4">
    <source>
        <dbReference type="ARBA" id="ARBA00022679"/>
    </source>
</evidence>
<dbReference type="GO" id="GO:0006364">
    <property type="term" value="P:rRNA processing"/>
    <property type="evidence" value="ECO:0007669"/>
    <property type="project" value="UniProtKB-KW"/>
</dbReference>
<dbReference type="PANTHER" id="PTHR47816">
    <property type="entry name" value="RIBOSOMAL RNA SMALL SUBUNIT METHYLTRANSFERASE C"/>
    <property type="match status" value="1"/>
</dbReference>
<keyword evidence="2" id="KW-0698">rRNA processing</keyword>
<dbReference type="CDD" id="cd02440">
    <property type="entry name" value="AdoMet_MTases"/>
    <property type="match status" value="1"/>
</dbReference>
<dbReference type="GO" id="GO:0003676">
    <property type="term" value="F:nucleic acid binding"/>
    <property type="evidence" value="ECO:0007669"/>
    <property type="project" value="InterPro"/>
</dbReference>
<dbReference type="OrthoDB" id="9791837at2"/>
<dbReference type="GO" id="GO:0008757">
    <property type="term" value="F:S-adenosylmethionine-dependent methyltransferase activity"/>
    <property type="evidence" value="ECO:0007669"/>
    <property type="project" value="InterPro"/>
</dbReference>
<accession>A0A3G8Y8D7</accession>